<sequence length="39" mass="4458">VWVSFRVELIIMGFRGYLHLFDSSDGQTLNLIKSGWTNG</sequence>
<comment type="caution">
    <text evidence="1">The sequence shown here is derived from an EMBL/GenBank/DDBJ whole genome shotgun (WGS) entry which is preliminary data.</text>
</comment>
<keyword evidence="2" id="KW-1185">Reference proteome</keyword>
<reference evidence="1" key="1">
    <citation type="submission" date="2021-06" db="EMBL/GenBank/DDBJ databases">
        <authorList>
            <person name="Kallberg Y."/>
            <person name="Tangrot J."/>
            <person name="Rosling A."/>
        </authorList>
    </citation>
    <scope>NUCLEOTIDE SEQUENCE</scope>
    <source>
        <strain evidence="1">MA453B</strain>
    </source>
</reference>
<evidence type="ECO:0000313" key="1">
    <source>
        <dbReference type="EMBL" id="CAG8546663.1"/>
    </source>
</evidence>
<gene>
    <name evidence="1" type="ORF">DERYTH_LOCUS5066</name>
</gene>
<name>A0A9N9FMH2_9GLOM</name>
<dbReference type="EMBL" id="CAJVPY010002048">
    <property type="protein sequence ID" value="CAG8546663.1"/>
    <property type="molecule type" value="Genomic_DNA"/>
</dbReference>
<protein>
    <submittedName>
        <fullName evidence="1">21746_t:CDS:1</fullName>
    </submittedName>
</protein>
<organism evidence="1 2">
    <name type="scientific">Dentiscutata erythropus</name>
    <dbReference type="NCBI Taxonomy" id="1348616"/>
    <lineage>
        <taxon>Eukaryota</taxon>
        <taxon>Fungi</taxon>
        <taxon>Fungi incertae sedis</taxon>
        <taxon>Mucoromycota</taxon>
        <taxon>Glomeromycotina</taxon>
        <taxon>Glomeromycetes</taxon>
        <taxon>Diversisporales</taxon>
        <taxon>Gigasporaceae</taxon>
        <taxon>Dentiscutata</taxon>
    </lineage>
</organism>
<dbReference type="AlphaFoldDB" id="A0A9N9FMH2"/>
<feature type="non-terminal residue" evidence="1">
    <location>
        <position position="1"/>
    </location>
</feature>
<evidence type="ECO:0000313" key="2">
    <source>
        <dbReference type="Proteomes" id="UP000789405"/>
    </source>
</evidence>
<proteinExistence type="predicted"/>
<dbReference type="Proteomes" id="UP000789405">
    <property type="component" value="Unassembled WGS sequence"/>
</dbReference>
<accession>A0A9N9FMH2</accession>